<dbReference type="STRING" id="91928.A0A0D2B9M8"/>
<dbReference type="HOGENOM" id="CLU_577511_0_0_1"/>
<name>A0A0D2B9M8_9EURO</name>
<dbReference type="GeneID" id="27332800"/>
<dbReference type="VEuPathDB" id="FungiDB:PV08_05717"/>
<feature type="region of interest" description="Disordered" evidence="1">
    <location>
        <begin position="86"/>
        <end position="107"/>
    </location>
</feature>
<keyword evidence="4" id="KW-1185">Reference proteome</keyword>
<protein>
    <recommendedName>
        <fullName evidence="2">Clr5 domain-containing protein</fullName>
    </recommendedName>
</protein>
<evidence type="ECO:0000256" key="1">
    <source>
        <dbReference type="SAM" id="MobiDB-lite"/>
    </source>
</evidence>
<dbReference type="OrthoDB" id="194358at2759"/>
<dbReference type="EMBL" id="KN847495">
    <property type="protein sequence ID" value="KIW15668.1"/>
    <property type="molecule type" value="Genomic_DNA"/>
</dbReference>
<evidence type="ECO:0000259" key="2">
    <source>
        <dbReference type="Pfam" id="PF14420"/>
    </source>
</evidence>
<dbReference type="AlphaFoldDB" id="A0A0D2B9M8"/>
<accession>A0A0D2B9M8</accession>
<dbReference type="PANTHER" id="PTHR38788:SF3">
    <property type="entry name" value="CLR5 DOMAIN-CONTAINING PROTEIN"/>
    <property type="match status" value="1"/>
</dbReference>
<dbReference type="InterPro" id="IPR025676">
    <property type="entry name" value="Clr5_dom"/>
</dbReference>
<gene>
    <name evidence="3" type="ORF">PV08_05717</name>
</gene>
<sequence>MSGAESQRENQFSYRLQLWNLRKNWTVPSRAPRRKEPQGEATDFSVAVRELQSGAIDRDTRRCEATAQAVNANVSPPLPGDTLIRTPSPRSRQRVPQAANPHGGNCSIETSARIIPALTYDLPTTPFEPTYRAETPSLPEHPPPGAVRTWLFDDDDRVQTCQARHTPRASNAPPVPKATADAARHSHPSLQRPRMTSLLQCSYPLAVLMSQRHLRRHSPPGGRLELTGTPDPDVLSKVVDLLGWLQLSPEVVEMGTSHFSYLPVRFTFAYGSRGWTELLVCLKFAHIALSDEDLMDYRWKDVFSWCVPNDSFSDFCFLECSLLVERSFCLWKFEDQARAYRDPSHASGDSILDSMTPTFSAITELPNTLPTTETLPLPENLPTAATMPMIVTLPTSEHRMLPEKSWELHKHEICQLYLTHTLDKVAQIMEERHGFRASIRGYRRRLAAWGSKQSDVEDFAGSIRLWKRPRRDR</sequence>
<organism evidence="3 4">
    <name type="scientific">Exophiala spinifera</name>
    <dbReference type="NCBI Taxonomy" id="91928"/>
    <lineage>
        <taxon>Eukaryota</taxon>
        <taxon>Fungi</taxon>
        <taxon>Dikarya</taxon>
        <taxon>Ascomycota</taxon>
        <taxon>Pezizomycotina</taxon>
        <taxon>Eurotiomycetes</taxon>
        <taxon>Chaetothyriomycetidae</taxon>
        <taxon>Chaetothyriales</taxon>
        <taxon>Herpotrichiellaceae</taxon>
        <taxon>Exophiala</taxon>
    </lineage>
</organism>
<reference evidence="3 4" key="1">
    <citation type="submission" date="2015-01" db="EMBL/GenBank/DDBJ databases">
        <title>The Genome Sequence of Exophiala spinifera CBS89968.</title>
        <authorList>
            <consortium name="The Broad Institute Genomics Platform"/>
            <person name="Cuomo C."/>
            <person name="de Hoog S."/>
            <person name="Gorbushina A."/>
            <person name="Stielow B."/>
            <person name="Teixiera M."/>
            <person name="Abouelleil A."/>
            <person name="Chapman S.B."/>
            <person name="Priest M."/>
            <person name="Young S.K."/>
            <person name="Wortman J."/>
            <person name="Nusbaum C."/>
            <person name="Birren B."/>
        </authorList>
    </citation>
    <scope>NUCLEOTIDE SEQUENCE [LARGE SCALE GENOMIC DNA]</scope>
    <source>
        <strain evidence="3 4">CBS 89968</strain>
    </source>
</reference>
<dbReference type="PANTHER" id="PTHR38788">
    <property type="entry name" value="CLR5 DOMAIN-CONTAINING PROTEIN"/>
    <property type="match status" value="1"/>
</dbReference>
<dbReference type="RefSeq" id="XP_016235884.1">
    <property type="nucleotide sequence ID" value="XM_016380057.1"/>
</dbReference>
<proteinExistence type="predicted"/>
<dbReference type="Proteomes" id="UP000053328">
    <property type="component" value="Unassembled WGS sequence"/>
</dbReference>
<dbReference type="Pfam" id="PF14420">
    <property type="entry name" value="Clr5"/>
    <property type="match status" value="1"/>
</dbReference>
<feature type="domain" description="Clr5" evidence="2">
    <location>
        <begin position="403"/>
        <end position="451"/>
    </location>
</feature>
<evidence type="ECO:0000313" key="3">
    <source>
        <dbReference type="EMBL" id="KIW15668.1"/>
    </source>
</evidence>
<evidence type="ECO:0000313" key="4">
    <source>
        <dbReference type="Proteomes" id="UP000053328"/>
    </source>
</evidence>